<sequence length="54" mass="5869">MTGILFRCPVVGFSSKEKADVPLVSSILTLEPTKAVENICIVPIIRFALNAPIR</sequence>
<evidence type="ECO:0000313" key="1">
    <source>
        <dbReference type="EMBL" id="CAH1582588.1"/>
    </source>
</evidence>
<dbReference type="EMBL" id="CAKMUD010000071">
    <property type="protein sequence ID" value="CAH1582588.1"/>
    <property type="molecule type" value="Genomic_DNA"/>
</dbReference>
<protein>
    <submittedName>
        <fullName evidence="1">Uncharacterized protein</fullName>
    </submittedName>
</protein>
<accession>A0AAU9QK51</accession>
<name>A0AAU9QK51_9VIBR</name>
<proteinExistence type="predicted"/>
<gene>
    <name evidence="1" type="ORF">THF1A12_190002</name>
</gene>
<evidence type="ECO:0000313" key="2">
    <source>
        <dbReference type="Proteomes" id="UP001295462"/>
    </source>
</evidence>
<dbReference type="AlphaFoldDB" id="A0AAU9QK51"/>
<organism evidence="1 2">
    <name type="scientific">Vibrio jasicida</name>
    <dbReference type="NCBI Taxonomy" id="766224"/>
    <lineage>
        <taxon>Bacteria</taxon>
        <taxon>Pseudomonadati</taxon>
        <taxon>Pseudomonadota</taxon>
        <taxon>Gammaproteobacteria</taxon>
        <taxon>Vibrionales</taxon>
        <taxon>Vibrionaceae</taxon>
        <taxon>Vibrio</taxon>
    </lineage>
</organism>
<dbReference type="Proteomes" id="UP001295462">
    <property type="component" value="Unassembled WGS sequence"/>
</dbReference>
<reference evidence="1" key="1">
    <citation type="submission" date="2022-01" db="EMBL/GenBank/DDBJ databases">
        <authorList>
            <person name="Lagorce A."/>
        </authorList>
    </citation>
    <scope>NUCLEOTIDE SEQUENCE</scope>
    <source>
        <strain evidence="1">Th15_F1_A12</strain>
    </source>
</reference>
<comment type="caution">
    <text evidence="1">The sequence shown here is derived from an EMBL/GenBank/DDBJ whole genome shotgun (WGS) entry which is preliminary data.</text>
</comment>